<gene>
    <name evidence="1" type="ORF">HYPSUDRAFT_60084</name>
</gene>
<name>A0A0D2N8S9_HYPSF</name>
<reference evidence="2" key="1">
    <citation type="submission" date="2014-04" db="EMBL/GenBank/DDBJ databases">
        <title>Evolutionary Origins and Diversification of the Mycorrhizal Mutualists.</title>
        <authorList>
            <consortium name="DOE Joint Genome Institute"/>
            <consortium name="Mycorrhizal Genomics Consortium"/>
            <person name="Kohler A."/>
            <person name="Kuo A."/>
            <person name="Nagy L.G."/>
            <person name="Floudas D."/>
            <person name="Copeland A."/>
            <person name="Barry K.W."/>
            <person name="Cichocki N."/>
            <person name="Veneault-Fourrey C."/>
            <person name="LaButti K."/>
            <person name="Lindquist E.A."/>
            <person name="Lipzen A."/>
            <person name="Lundell T."/>
            <person name="Morin E."/>
            <person name="Murat C."/>
            <person name="Riley R."/>
            <person name="Ohm R."/>
            <person name="Sun H."/>
            <person name="Tunlid A."/>
            <person name="Henrissat B."/>
            <person name="Grigoriev I.V."/>
            <person name="Hibbett D.S."/>
            <person name="Martin F."/>
        </authorList>
    </citation>
    <scope>NUCLEOTIDE SEQUENCE [LARGE SCALE GENOMIC DNA]</scope>
    <source>
        <strain evidence="2">FD-334 SS-4</strain>
    </source>
</reference>
<proteinExistence type="predicted"/>
<dbReference type="Proteomes" id="UP000054270">
    <property type="component" value="Unassembled WGS sequence"/>
</dbReference>
<accession>A0A0D2N8S9</accession>
<organism evidence="1 2">
    <name type="scientific">Hypholoma sublateritium (strain FD-334 SS-4)</name>
    <dbReference type="NCBI Taxonomy" id="945553"/>
    <lineage>
        <taxon>Eukaryota</taxon>
        <taxon>Fungi</taxon>
        <taxon>Dikarya</taxon>
        <taxon>Basidiomycota</taxon>
        <taxon>Agaricomycotina</taxon>
        <taxon>Agaricomycetes</taxon>
        <taxon>Agaricomycetidae</taxon>
        <taxon>Agaricales</taxon>
        <taxon>Agaricineae</taxon>
        <taxon>Strophariaceae</taxon>
        <taxon>Hypholoma</taxon>
    </lineage>
</organism>
<keyword evidence="2" id="KW-1185">Reference proteome</keyword>
<evidence type="ECO:0000313" key="1">
    <source>
        <dbReference type="EMBL" id="KJA13096.1"/>
    </source>
</evidence>
<evidence type="ECO:0008006" key="3">
    <source>
        <dbReference type="Google" id="ProtNLM"/>
    </source>
</evidence>
<dbReference type="AlphaFoldDB" id="A0A0D2N8S9"/>
<dbReference type="EMBL" id="KN817788">
    <property type="protein sequence ID" value="KJA13096.1"/>
    <property type="molecule type" value="Genomic_DNA"/>
</dbReference>
<evidence type="ECO:0000313" key="2">
    <source>
        <dbReference type="Proteomes" id="UP000054270"/>
    </source>
</evidence>
<dbReference type="OMA" id="VTHNHAS"/>
<dbReference type="OrthoDB" id="3197409at2759"/>
<protein>
    <recommendedName>
        <fullName evidence="3">SnoaL-like domain-containing protein</fullName>
    </recommendedName>
</protein>
<sequence length="168" mass="18322">MSAENTPLAAWLQARLGALYEVHAAPDEAAFVAQFDTVFARDAKVMLNHVPSPRTAYLAKLRGEHFAAVRESVEWRELIEVLPADGAPGTTGGVVAGFFIGTRSMKFRIRAGPAQQLSYNSFSARIEEKADVEPSAEDGSRLRITELFITSVHKAAPIHISPIPGRHE</sequence>